<reference evidence="1 2" key="2">
    <citation type="journal article" date="2011" name="PLoS Genet.">
        <title>Caenorhabditis briggsae recombinant inbred line genotypes reveal inter-strain incompatibility and the evolution of recombination.</title>
        <authorList>
            <person name="Ross J.A."/>
            <person name="Koboldt D.C."/>
            <person name="Staisch J.E."/>
            <person name="Chamberlin H.M."/>
            <person name="Gupta B.P."/>
            <person name="Miller R.D."/>
            <person name="Baird S.E."/>
            <person name="Haag E.S."/>
        </authorList>
    </citation>
    <scope>NUCLEOTIDE SEQUENCE [LARGE SCALE GENOMIC DNA]</scope>
    <source>
        <strain evidence="1 2">AF16</strain>
    </source>
</reference>
<dbReference type="InParanoid" id="A8XN45"/>
<proteinExistence type="predicted"/>
<reference evidence="1 2" key="1">
    <citation type="journal article" date="2003" name="PLoS Biol.">
        <title>The genome sequence of Caenorhabditis briggsae: a platform for comparative genomics.</title>
        <authorList>
            <person name="Stein L.D."/>
            <person name="Bao Z."/>
            <person name="Blasiar D."/>
            <person name="Blumenthal T."/>
            <person name="Brent M.R."/>
            <person name="Chen N."/>
            <person name="Chinwalla A."/>
            <person name="Clarke L."/>
            <person name="Clee C."/>
            <person name="Coghlan A."/>
            <person name="Coulson A."/>
            <person name="D'Eustachio P."/>
            <person name="Fitch D.H."/>
            <person name="Fulton L.A."/>
            <person name="Fulton R.E."/>
            <person name="Griffiths-Jones S."/>
            <person name="Harris T.W."/>
            <person name="Hillier L.W."/>
            <person name="Kamath R."/>
            <person name="Kuwabara P.E."/>
            <person name="Mardis E.R."/>
            <person name="Marra M.A."/>
            <person name="Miner T.L."/>
            <person name="Minx P."/>
            <person name="Mullikin J.C."/>
            <person name="Plumb R.W."/>
            <person name="Rogers J."/>
            <person name="Schein J.E."/>
            <person name="Sohrmann M."/>
            <person name="Spieth J."/>
            <person name="Stajich J.E."/>
            <person name="Wei C."/>
            <person name="Willey D."/>
            <person name="Wilson R.K."/>
            <person name="Durbin R."/>
            <person name="Waterston R.H."/>
        </authorList>
    </citation>
    <scope>NUCLEOTIDE SEQUENCE [LARGE SCALE GENOMIC DNA]</scope>
    <source>
        <strain evidence="1 2">AF16</strain>
    </source>
</reference>
<evidence type="ECO:0000313" key="1">
    <source>
        <dbReference type="EMBL" id="CAP34275.1"/>
    </source>
</evidence>
<name>A8XN45_CAEBR</name>
<sequence>MLRIHLRRFRTTTKRHERASYWKRFTASGGHFGKAARGFDLDGKWKNATG</sequence>
<keyword evidence="2" id="KW-1185">Reference proteome</keyword>
<dbReference type="AlphaFoldDB" id="A8XN45"/>
<protein>
    <submittedName>
        <fullName evidence="1">Protein CBG16095</fullName>
    </submittedName>
</protein>
<organism evidence="1 2">
    <name type="scientific">Caenorhabditis briggsae</name>
    <dbReference type="NCBI Taxonomy" id="6238"/>
    <lineage>
        <taxon>Eukaryota</taxon>
        <taxon>Metazoa</taxon>
        <taxon>Ecdysozoa</taxon>
        <taxon>Nematoda</taxon>
        <taxon>Chromadorea</taxon>
        <taxon>Rhabditida</taxon>
        <taxon>Rhabditina</taxon>
        <taxon>Rhabditomorpha</taxon>
        <taxon>Rhabditoidea</taxon>
        <taxon>Rhabditidae</taxon>
        <taxon>Peloderinae</taxon>
        <taxon>Caenorhabditis</taxon>
    </lineage>
</organism>
<gene>
    <name evidence="1" type="ORF">CBG16095</name>
    <name evidence="1" type="ORF">CBG_16095</name>
</gene>
<dbReference type="HOGENOM" id="CLU_3126352_0_0_1"/>
<dbReference type="EMBL" id="HE600961">
    <property type="protein sequence ID" value="CAP34275.1"/>
    <property type="molecule type" value="Genomic_DNA"/>
</dbReference>
<dbReference type="KEGG" id="cbr:CBG_16095"/>
<evidence type="ECO:0000313" key="2">
    <source>
        <dbReference type="Proteomes" id="UP000008549"/>
    </source>
</evidence>
<dbReference type="CTD" id="8585447"/>
<dbReference type="Proteomes" id="UP000008549">
    <property type="component" value="Unassembled WGS sequence"/>
</dbReference>
<dbReference type="RefSeq" id="XP_002643454.1">
    <property type="nucleotide sequence ID" value="XM_002643408.1"/>
</dbReference>
<dbReference type="GeneID" id="8585447"/>
<accession>A8XN45</accession>